<dbReference type="PANTHER" id="PTHR37486:SF1">
    <property type="entry name" value="STRINGENT STARVATION PROTEIN B"/>
    <property type="match status" value="1"/>
</dbReference>
<reference evidence="2 3" key="1">
    <citation type="submission" date="2018-07" db="EMBL/GenBank/DDBJ databases">
        <title>Genomic Encyclopedia of Type Strains, Phase IV (KMG-IV): sequencing the most valuable type-strain genomes for metagenomic binning, comparative biology and taxonomic classification.</title>
        <authorList>
            <person name="Goeker M."/>
        </authorList>
    </citation>
    <scope>NUCLEOTIDE SEQUENCE [LARGE SCALE GENOMIC DNA]</scope>
    <source>
        <strain evidence="2 3">DSM 21352</strain>
    </source>
</reference>
<accession>A0A370FL78</accession>
<dbReference type="GO" id="GO:0005829">
    <property type="term" value="C:cytosol"/>
    <property type="evidence" value="ECO:0007669"/>
    <property type="project" value="TreeGrafter"/>
</dbReference>
<dbReference type="OrthoDB" id="9797358at2"/>
<comment type="caution">
    <text evidence="2">The sequence shown here is derived from an EMBL/GenBank/DDBJ whole genome shotgun (WGS) entry which is preliminary data.</text>
</comment>
<proteinExistence type="predicted"/>
<dbReference type="InterPro" id="IPR036760">
    <property type="entry name" value="SspB-like_sf"/>
</dbReference>
<evidence type="ECO:0000313" key="3">
    <source>
        <dbReference type="Proteomes" id="UP000255265"/>
    </source>
</evidence>
<evidence type="ECO:0000256" key="1">
    <source>
        <dbReference type="SAM" id="MobiDB-lite"/>
    </source>
</evidence>
<gene>
    <name evidence="2" type="ORF">DFR41_102161</name>
</gene>
<name>A0A370FL78_9BURK</name>
<feature type="region of interest" description="Disordered" evidence="1">
    <location>
        <begin position="123"/>
        <end position="173"/>
    </location>
</feature>
<dbReference type="STRING" id="433924.NS331_02350"/>
<dbReference type="Pfam" id="PF04386">
    <property type="entry name" value="SspB"/>
    <property type="match status" value="1"/>
</dbReference>
<keyword evidence="3" id="KW-1185">Reference proteome</keyword>
<dbReference type="PANTHER" id="PTHR37486">
    <property type="entry name" value="STRINGENT STARVATION PROTEIN B"/>
    <property type="match status" value="1"/>
</dbReference>
<dbReference type="GO" id="GO:0005840">
    <property type="term" value="C:ribosome"/>
    <property type="evidence" value="ECO:0007669"/>
    <property type="project" value="TreeGrafter"/>
</dbReference>
<dbReference type="SUPFAM" id="SSF101738">
    <property type="entry name" value="SspB-like"/>
    <property type="match status" value="1"/>
</dbReference>
<dbReference type="NCBIfam" id="NF008769">
    <property type="entry name" value="PRK11798.2-5"/>
    <property type="match status" value="1"/>
</dbReference>
<dbReference type="Gene3D" id="2.30.30.220">
    <property type="entry name" value="SspB-like"/>
    <property type="match status" value="1"/>
</dbReference>
<dbReference type="Proteomes" id="UP000255265">
    <property type="component" value="Unassembled WGS sequence"/>
</dbReference>
<sequence length="173" mass="18540">MISALESTSLRPYLLRALYEWCTDHGFTPYIAVVVDETVQVPREYVKNGEIVLNISYDATSSLKIGNDFIEFKARFAGTARDIIVPIGRVVAIYARENGQGMAFPPLDAQASEAGEVIVPGMAQATPEPRPGMHLVGEAAESQPGGSAAAIEPPPDEPPRPPSGGRPALKRVK</sequence>
<evidence type="ECO:0000313" key="2">
    <source>
        <dbReference type="EMBL" id="RDI27129.1"/>
    </source>
</evidence>
<protein>
    <submittedName>
        <fullName evidence="2">Stringent starvation protein B</fullName>
    </submittedName>
</protein>
<organism evidence="2 3">
    <name type="scientific">Pseudacidovorax intermedius</name>
    <dbReference type="NCBI Taxonomy" id="433924"/>
    <lineage>
        <taxon>Bacteria</taxon>
        <taxon>Pseudomonadati</taxon>
        <taxon>Pseudomonadota</taxon>
        <taxon>Betaproteobacteria</taxon>
        <taxon>Burkholderiales</taxon>
        <taxon>Comamonadaceae</taxon>
        <taxon>Pseudacidovorax</taxon>
    </lineage>
</organism>
<dbReference type="EMBL" id="QQAV01000002">
    <property type="protein sequence ID" value="RDI27129.1"/>
    <property type="molecule type" value="Genomic_DNA"/>
</dbReference>
<dbReference type="RefSeq" id="WP_114802305.1">
    <property type="nucleotide sequence ID" value="NZ_QQAV01000002.1"/>
</dbReference>
<dbReference type="AlphaFoldDB" id="A0A370FL78"/>
<dbReference type="InterPro" id="IPR007481">
    <property type="entry name" value="SspB"/>
</dbReference>
<dbReference type="GO" id="GO:0045732">
    <property type="term" value="P:positive regulation of protein catabolic process"/>
    <property type="evidence" value="ECO:0007669"/>
    <property type="project" value="TreeGrafter"/>
</dbReference>